<evidence type="ECO:0000256" key="1">
    <source>
        <dbReference type="SAM" id="MobiDB-lite"/>
    </source>
</evidence>
<feature type="compositionally biased region" description="Pro residues" evidence="1">
    <location>
        <begin position="119"/>
        <end position="134"/>
    </location>
</feature>
<evidence type="ECO:0000313" key="3">
    <source>
        <dbReference type="EMBL" id="PSN64031.1"/>
    </source>
</evidence>
<proteinExistence type="predicted"/>
<gene>
    <name evidence="3" type="ORF">BS50DRAFT_576656</name>
</gene>
<sequence>MAAAHLGPPGCWLALAATYLLHHLRLVHCTASCIYPSLTVSSLSTTASTATAASSTTALPAHTHAPSHTLDAAVVARPTPIALLPTCQLPSRRPSPARPSPLHSSGGRPRLIAAAQRGPPSPIQPAASPPPASPPLRATSAPSD</sequence>
<name>A0A2T2NF21_CORCC</name>
<dbReference type="EMBL" id="KZ678139">
    <property type="protein sequence ID" value="PSN64031.1"/>
    <property type="molecule type" value="Genomic_DNA"/>
</dbReference>
<feature type="region of interest" description="Disordered" evidence="1">
    <location>
        <begin position="86"/>
        <end position="144"/>
    </location>
</feature>
<feature type="compositionally biased region" description="Low complexity" evidence="1">
    <location>
        <begin position="90"/>
        <end position="105"/>
    </location>
</feature>
<evidence type="ECO:0000313" key="4">
    <source>
        <dbReference type="Proteomes" id="UP000240883"/>
    </source>
</evidence>
<evidence type="ECO:0000256" key="2">
    <source>
        <dbReference type="SAM" id="SignalP"/>
    </source>
</evidence>
<accession>A0A2T2NF21</accession>
<keyword evidence="4" id="KW-1185">Reference proteome</keyword>
<protein>
    <submittedName>
        <fullName evidence="3">Uncharacterized protein</fullName>
    </submittedName>
</protein>
<feature type="signal peptide" evidence="2">
    <location>
        <begin position="1"/>
        <end position="29"/>
    </location>
</feature>
<reference evidence="3 4" key="1">
    <citation type="journal article" date="2018" name="Front. Microbiol.">
        <title>Genome-Wide Analysis of Corynespora cassiicola Leaf Fall Disease Putative Effectors.</title>
        <authorList>
            <person name="Lopez D."/>
            <person name="Ribeiro S."/>
            <person name="Label P."/>
            <person name="Fumanal B."/>
            <person name="Venisse J.S."/>
            <person name="Kohler A."/>
            <person name="de Oliveira R.R."/>
            <person name="Labutti K."/>
            <person name="Lipzen A."/>
            <person name="Lail K."/>
            <person name="Bauer D."/>
            <person name="Ohm R.A."/>
            <person name="Barry K.W."/>
            <person name="Spatafora J."/>
            <person name="Grigoriev I.V."/>
            <person name="Martin F.M."/>
            <person name="Pujade-Renaud V."/>
        </authorList>
    </citation>
    <scope>NUCLEOTIDE SEQUENCE [LARGE SCALE GENOMIC DNA]</scope>
    <source>
        <strain evidence="3 4">Philippines</strain>
    </source>
</reference>
<dbReference type="Proteomes" id="UP000240883">
    <property type="component" value="Unassembled WGS sequence"/>
</dbReference>
<organism evidence="3 4">
    <name type="scientific">Corynespora cassiicola Philippines</name>
    <dbReference type="NCBI Taxonomy" id="1448308"/>
    <lineage>
        <taxon>Eukaryota</taxon>
        <taxon>Fungi</taxon>
        <taxon>Dikarya</taxon>
        <taxon>Ascomycota</taxon>
        <taxon>Pezizomycotina</taxon>
        <taxon>Dothideomycetes</taxon>
        <taxon>Pleosporomycetidae</taxon>
        <taxon>Pleosporales</taxon>
        <taxon>Corynesporascaceae</taxon>
        <taxon>Corynespora</taxon>
    </lineage>
</organism>
<feature type="compositionally biased region" description="Low complexity" evidence="1">
    <location>
        <begin position="135"/>
        <end position="144"/>
    </location>
</feature>
<feature type="chain" id="PRO_5015734587" evidence="2">
    <location>
        <begin position="30"/>
        <end position="144"/>
    </location>
</feature>
<dbReference type="AlphaFoldDB" id="A0A2T2NF21"/>
<keyword evidence="2" id="KW-0732">Signal</keyword>